<protein>
    <recommendedName>
        <fullName evidence="7">Trafficking protein particle complex subunit 9</fullName>
    </recommendedName>
</protein>
<dbReference type="Pfam" id="PF26254">
    <property type="entry name" value="Ig_TRAPPC9-Trs120_1st"/>
    <property type="match status" value="1"/>
</dbReference>
<proteinExistence type="inferred from homology"/>
<reference evidence="5" key="1">
    <citation type="submission" date="2023-06" db="EMBL/GenBank/DDBJ databases">
        <authorList>
            <person name="Delattre M."/>
        </authorList>
    </citation>
    <scope>NUCLEOTIDE SEQUENCE</scope>
    <source>
        <strain evidence="5">AF72</strain>
    </source>
</reference>
<evidence type="ECO:0000256" key="1">
    <source>
        <dbReference type="ARBA" id="ARBA00008459"/>
    </source>
</evidence>
<dbReference type="InterPro" id="IPR013935">
    <property type="entry name" value="Trs120_TRAPPC9"/>
</dbReference>
<comment type="similarity">
    <text evidence="1">Belongs to the NIBP family.</text>
</comment>
<dbReference type="Proteomes" id="UP001177023">
    <property type="component" value="Unassembled WGS sequence"/>
</dbReference>
<evidence type="ECO:0000313" key="6">
    <source>
        <dbReference type="Proteomes" id="UP001177023"/>
    </source>
</evidence>
<feature type="domain" description="Trs120/TRAPPC9 first Ig-like" evidence="4">
    <location>
        <begin position="610"/>
        <end position="728"/>
    </location>
</feature>
<evidence type="ECO:0000259" key="4">
    <source>
        <dbReference type="Pfam" id="PF26254"/>
    </source>
</evidence>
<dbReference type="Pfam" id="PF08626">
    <property type="entry name" value="TRAPPC9-Trs120"/>
    <property type="match status" value="1"/>
</dbReference>
<evidence type="ECO:0000259" key="3">
    <source>
        <dbReference type="Pfam" id="PF08626"/>
    </source>
</evidence>
<feature type="non-terminal residue" evidence="5">
    <location>
        <position position="1124"/>
    </location>
</feature>
<dbReference type="AlphaFoldDB" id="A0AA36GCG6"/>
<dbReference type="PANTHER" id="PTHR21512:SF5">
    <property type="entry name" value="TRAFFICKING PROTEIN PARTICLE COMPLEX SUBUNIT 9"/>
    <property type="match status" value="1"/>
</dbReference>
<evidence type="ECO:0000256" key="2">
    <source>
        <dbReference type="SAM" id="MobiDB-lite"/>
    </source>
</evidence>
<dbReference type="InterPro" id="IPR058565">
    <property type="entry name" value="Ig_TRAPPC9_Trs120_1st"/>
</dbReference>
<evidence type="ECO:0000313" key="5">
    <source>
        <dbReference type="EMBL" id="CAJ0585995.1"/>
    </source>
</evidence>
<evidence type="ECO:0008006" key="7">
    <source>
        <dbReference type="Google" id="ProtNLM"/>
    </source>
</evidence>
<comment type="caution">
    <text evidence="5">The sequence shown here is derived from an EMBL/GenBank/DDBJ whole genome shotgun (WGS) entry which is preliminary data.</text>
</comment>
<dbReference type="InterPro" id="IPR058563">
    <property type="entry name" value="Trs120_TRAPPC9_N"/>
</dbReference>
<feature type="domain" description="Trs120/TRAPPC9 N-terminal" evidence="3">
    <location>
        <begin position="191"/>
        <end position="255"/>
    </location>
</feature>
<dbReference type="PANTHER" id="PTHR21512">
    <property type="entry name" value="TRAFFICKING PROTEIN PARTICLE COMPLEX SUBUNIT 9"/>
    <property type="match status" value="1"/>
</dbReference>
<keyword evidence="6" id="KW-1185">Reference proteome</keyword>
<name>A0AA36GCG6_9BILA</name>
<gene>
    <name evidence="5" type="ORF">MSPICULIGERA_LOCUS24003</name>
</gene>
<accession>A0AA36GCG6</accession>
<feature type="compositionally biased region" description="Low complexity" evidence="2">
    <location>
        <begin position="803"/>
        <end position="822"/>
    </location>
</feature>
<dbReference type="EMBL" id="CATQJA010002707">
    <property type="protein sequence ID" value="CAJ0585995.1"/>
    <property type="molecule type" value="Genomic_DNA"/>
</dbReference>
<feature type="compositionally biased region" description="Low complexity" evidence="2">
    <location>
        <begin position="311"/>
        <end position="320"/>
    </location>
</feature>
<sequence length="1124" mass="125695">MDGVPSAEDHARLNILVKPIGSRNPQAFNRILERLNRQQIVQVGDQQQPRVIKAHFTATVPPESTRFADFQKVGDKVVAARRRSSVGVVVGIDDVRIFYENIKSDFTTSIVDSRCILIGYDEEQCSTRFTSRETLCYNAMEDTDTLEEEIREFLRNIYFVYEQKRMDVAFEKVEQPPCPILPEEEKLRVGTEQKTSKTYKRKCLGRCKKQQADYTLLAGLPQQALEHYVEAIEMLRQANDLLWLAGALEGWSCAAMAVLFEDDSSLRSPMHRVATMSPQQIRDASSQGRNLHQLGVAHGHQRYRSDEDASRLSASSSASDSADRSGTGGRRTALSWIKSDKRDRLEPQIILERFETAIENYGKFGFAAYLEYECMMKASELLRYQGKLIDMEAGFNCGDFWVAEPFKTLQEFHRSHVGKFLDDSFTRFDHQFKAQICSNSAEMYRKVNFHRKASFFSRLGVLFRLHVTDGETRTVADYRIVYPILYRTLGGYGITENVGREPAQNSGPFELQIKALHEVYTSALRAQLHDAAVRHLCHLLQAYYPHLDQPMRNRLVGELQGMTSSPARHNLAVHLPLEELGLGSSNIVLPPIQLVSFPQILDPEVLPLPSHLAPRVTRPSDNHRSTFIYSHFEREAEEKRRREQAIPWIVDASCKVSVRVHNCLPQELVVRELCVLGEGVPFEAVPLKLTLPPATEDQPPNYIQHNLILVPKAAGQLTLNGYSCQVFGLKNVCKMRAPKPLTVEVLPSLPLLSIVSTLPRAPVLAEVDGEQGFETTVYSGQTFSHSVTLVNASPKIGIRDIPEASARPPSPSPSTMSELSSTGDRIPYTGRLLTAQFIFDYTADVEGSQGEVYSRTATLPLAITVVPAVTVAAYIVVDVSNSTDADAELVFSGSRAMGVPPRETCRVPLLCPCCTQVAGRAFYAAQQKDSKVMQRLEIERLRQVLESHVAEHLGIRWSIPSKELEGLVPVGALLSSVPLLKQLVLPAISLELEVNGTPYLSQDDLATAISDMTRIRVSVISSLDYQFHGELSLCCEQELSSRAEPLPRPHNMVIVGSRKQPFTVPPKTTDEQIPAPRCELTFNVLFRVEGVYKVRPVIKALLGDRLLPDEVFASPISFNVASSR</sequence>
<dbReference type="GO" id="GO:0005802">
    <property type="term" value="C:trans-Golgi network"/>
    <property type="evidence" value="ECO:0007669"/>
    <property type="project" value="TreeGrafter"/>
</dbReference>
<feature type="region of interest" description="Disordered" evidence="2">
    <location>
        <begin position="801"/>
        <end position="822"/>
    </location>
</feature>
<feature type="region of interest" description="Disordered" evidence="2">
    <location>
        <begin position="301"/>
        <end position="330"/>
    </location>
</feature>
<organism evidence="5 6">
    <name type="scientific">Mesorhabditis spiculigera</name>
    <dbReference type="NCBI Taxonomy" id="96644"/>
    <lineage>
        <taxon>Eukaryota</taxon>
        <taxon>Metazoa</taxon>
        <taxon>Ecdysozoa</taxon>
        <taxon>Nematoda</taxon>
        <taxon>Chromadorea</taxon>
        <taxon>Rhabditida</taxon>
        <taxon>Rhabditina</taxon>
        <taxon>Rhabditomorpha</taxon>
        <taxon>Rhabditoidea</taxon>
        <taxon>Rhabditidae</taxon>
        <taxon>Mesorhabditinae</taxon>
        <taxon>Mesorhabditis</taxon>
    </lineage>
</organism>